<dbReference type="Proteomes" id="UP000317893">
    <property type="component" value="Unassembled WGS sequence"/>
</dbReference>
<evidence type="ECO:0000256" key="4">
    <source>
        <dbReference type="RuleBase" id="RU004106"/>
    </source>
</evidence>
<dbReference type="GO" id="GO:0046394">
    <property type="term" value="P:carboxylic acid biosynthetic process"/>
    <property type="evidence" value="ECO:0007669"/>
    <property type="project" value="UniProtKB-ARBA"/>
</dbReference>
<keyword evidence="6" id="KW-0808">Transferase</keyword>
<comment type="cofactor">
    <cofactor evidence="1 5">
        <name>pyridoxal 5'-phosphate</name>
        <dbReference type="ChEBI" id="CHEBI:597326"/>
    </cofactor>
</comment>
<dbReference type="PANTHER" id="PTHR42743:SF11">
    <property type="entry name" value="AMINODEOXYCHORISMATE LYASE"/>
    <property type="match status" value="1"/>
</dbReference>
<dbReference type="InterPro" id="IPR043132">
    <property type="entry name" value="BCAT-like_C"/>
</dbReference>
<dbReference type="CDD" id="cd00449">
    <property type="entry name" value="PLPDE_IV"/>
    <property type="match status" value="1"/>
</dbReference>
<evidence type="ECO:0000256" key="1">
    <source>
        <dbReference type="ARBA" id="ARBA00001933"/>
    </source>
</evidence>
<gene>
    <name evidence="6" type="ORF">FB458_1712</name>
</gene>
<dbReference type="Pfam" id="PF01063">
    <property type="entry name" value="Aminotran_4"/>
    <property type="match status" value="1"/>
</dbReference>
<accession>A0A542DZT2</accession>
<dbReference type="Gene3D" id="3.20.10.10">
    <property type="entry name" value="D-amino Acid Aminotransferase, subunit A, domain 2"/>
    <property type="match status" value="1"/>
</dbReference>
<dbReference type="EMBL" id="VFMN01000001">
    <property type="protein sequence ID" value="TQJ08621.1"/>
    <property type="molecule type" value="Genomic_DNA"/>
</dbReference>
<evidence type="ECO:0000256" key="2">
    <source>
        <dbReference type="ARBA" id="ARBA00009320"/>
    </source>
</evidence>
<dbReference type="PANTHER" id="PTHR42743">
    <property type="entry name" value="AMINO-ACID AMINOTRANSFERASE"/>
    <property type="match status" value="1"/>
</dbReference>
<sequence length="297" mass="31633">MPLTQSELSVAIDGELRTGRDAALSVWDHGFLYGDGCFEGLRLFDGRFFRFADHLARLQRSLRILGIAHEVDVQATYDVVCRVVAANELTDAHVRIIVTRGQGTPGIDPRVCPSPSVVVMAYPMPPLLGTDPVDLVVSSVRRKAPGSVDAQVKSLNYLDSVLAKQQANAAGAHDAVMLDDAHCVSEATGANLFVVRDGVLRTPTTRSALPGITRRTVLELAEAAGRRTDVVDLTVGDLYTADECFLTGSGAGIVPVGSVDGRRLPASRPVTEWVTGAYGAATRGSELTVPADGTHRF</sequence>
<proteinExistence type="inferred from homology"/>
<name>A0A542DZT2_9MICO</name>
<dbReference type="GO" id="GO:0008652">
    <property type="term" value="P:amino acid biosynthetic process"/>
    <property type="evidence" value="ECO:0007669"/>
    <property type="project" value="UniProtKB-ARBA"/>
</dbReference>
<dbReference type="InterPro" id="IPR050571">
    <property type="entry name" value="Class-IV_PLP-Dep_Aminotrnsfr"/>
</dbReference>
<dbReference type="FunFam" id="3.20.10.10:FF:000002">
    <property type="entry name" value="D-alanine aminotransferase"/>
    <property type="match status" value="1"/>
</dbReference>
<evidence type="ECO:0000313" key="6">
    <source>
        <dbReference type="EMBL" id="TQJ08621.1"/>
    </source>
</evidence>
<keyword evidence="6" id="KW-0032">Aminotransferase</keyword>
<dbReference type="AlphaFoldDB" id="A0A542DZT2"/>
<dbReference type="Gene3D" id="3.30.470.10">
    <property type="match status" value="1"/>
</dbReference>
<dbReference type="PROSITE" id="PS00770">
    <property type="entry name" value="AA_TRANSFER_CLASS_4"/>
    <property type="match status" value="1"/>
</dbReference>
<dbReference type="InterPro" id="IPR018300">
    <property type="entry name" value="Aminotrans_IV_CS"/>
</dbReference>
<evidence type="ECO:0000256" key="5">
    <source>
        <dbReference type="RuleBase" id="RU004516"/>
    </source>
</evidence>
<dbReference type="GO" id="GO:0008483">
    <property type="term" value="F:transaminase activity"/>
    <property type="evidence" value="ECO:0007669"/>
    <property type="project" value="UniProtKB-KW"/>
</dbReference>
<keyword evidence="3 5" id="KW-0663">Pyridoxal phosphate</keyword>
<dbReference type="InterPro" id="IPR043131">
    <property type="entry name" value="BCAT-like_N"/>
</dbReference>
<comment type="caution">
    <text evidence="6">The sequence shown here is derived from an EMBL/GenBank/DDBJ whole genome shotgun (WGS) entry which is preliminary data.</text>
</comment>
<dbReference type="InterPro" id="IPR036038">
    <property type="entry name" value="Aminotransferase-like"/>
</dbReference>
<organism evidence="6 7">
    <name type="scientific">Lapillicoccus jejuensis</name>
    <dbReference type="NCBI Taxonomy" id="402171"/>
    <lineage>
        <taxon>Bacteria</taxon>
        <taxon>Bacillati</taxon>
        <taxon>Actinomycetota</taxon>
        <taxon>Actinomycetes</taxon>
        <taxon>Micrococcales</taxon>
        <taxon>Intrasporangiaceae</taxon>
        <taxon>Lapillicoccus</taxon>
    </lineage>
</organism>
<evidence type="ECO:0000256" key="3">
    <source>
        <dbReference type="ARBA" id="ARBA00022898"/>
    </source>
</evidence>
<reference evidence="6 7" key="1">
    <citation type="submission" date="2019-06" db="EMBL/GenBank/DDBJ databases">
        <title>Sequencing the genomes of 1000 actinobacteria strains.</title>
        <authorList>
            <person name="Klenk H.-P."/>
        </authorList>
    </citation>
    <scope>NUCLEOTIDE SEQUENCE [LARGE SCALE GENOMIC DNA]</scope>
    <source>
        <strain evidence="6 7">DSM 18607</strain>
    </source>
</reference>
<protein>
    <submittedName>
        <fullName evidence="6">Branched chain amino acid aminotransferase</fullName>
    </submittedName>
</protein>
<dbReference type="SUPFAM" id="SSF56752">
    <property type="entry name" value="D-aminoacid aminotransferase-like PLP-dependent enzymes"/>
    <property type="match status" value="1"/>
</dbReference>
<comment type="similarity">
    <text evidence="2 4">Belongs to the class-IV pyridoxal-phosphate-dependent aminotransferase family.</text>
</comment>
<keyword evidence="7" id="KW-1185">Reference proteome</keyword>
<dbReference type="RefSeq" id="WP_170185605.1">
    <property type="nucleotide sequence ID" value="NZ_BAAAPR010000004.1"/>
</dbReference>
<evidence type="ECO:0000313" key="7">
    <source>
        <dbReference type="Proteomes" id="UP000317893"/>
    </source>
</evidence>
<dbReference type="InterPro" id="IPR001544">
    <property type="entry name" value="Aminotrans_IV"/>
</dbReference>